<dbReference type="AlphaFoldDB" id="A0A2C9U4Z1"/>
<protein>
    <submittedName>
        <fullName evidence="1">Uncharacterized protein</fullName>
    </submittedName>
</protein>
<reference evidence="1" key="1">
    <citation type="submission" date="2016-02" db="EMBL/GenBank/DDBJ databases">
        <title>WGS assembly of Manihot esculenta.</title>
        <authorList>
            <person name="Bredeson J.V."/>
            <person name="Prochnik S.E."/>
            <person name="Lyons J.B."/>
            <person name="Schmutz J."/>
            <person name="Grimwood J."/>
            <person name="Vrebalov J."/>
            <person name="Bart R.S."/>
            <person name="Amuge T."/>
            <person name="Ferguson M.E."/>
            <person name="Green R."/>
            <person name="Putnam N."/>
            <person name="Stites J."/>
            <person name="Rounsley S."/>
            <person name="Rokhsar D.S."/>
        </authorList>
    </citation>
    <scope>NUCLEOTIDE SEQUENCE [LARGE SCALE GENOMIC DNA]</scope>
    <source>
        <tissue evidence="1">Leaf</tissue>
    </source>
</reference>
<sequence length="99" mass="10976">MKPTIPTVPFGRTILPQRTSTRHLCSISSSPTSSSLNLCLLQSLDPPYQRSPISTFSHFLSSDAINSPFQHLCSQHRFSSFLLNPNSSPPPAPHPFLHH</sequence>
<accession>A0A2C9U4Z1</accession>
<gene>
    <name evidence="1" type="ORF">MANES_17G044500</name>
</gene>
<evidence type="ECO:0000313" key="1">
    <source>
        <dbReference type="EMBL" id="OAY24800.1"/>
    </source>
</evidence>
<dbReference type="EMBL" id="CM004403">
    <property type="protein sequence ID" value="OAY24800.1"/>
    <property type="molecule type" value="Genomic_DNA"/>
</dbReference>
<proteinExistence type="predicted"/>
<organism evidence="1">
    <name type="scientific">Manihot esculenta</name>
    <name type="common">Cassava</name>
    <name type="synonym">Jatropha manihot</name>
    <dbReference type="NCBI Taxonomy" id="3983"/>
    <lineage>
        <taxon>Eukaryota</taxon>
        <taxon>Viridiplantae</taxon>
        <taxon>Streptophyta</taxon>
        <taxon>Embryophyta</taxon>
        <taxon>Tracheophyta</taxon>
        <taxon>Spermatophyta</taxon>
        <taxon>Magnoliopsida</taxon>
        <taxon>eudicotyledons</taxon>
        <taxon>Gunneridae</taxon>
        <taxon>Pentapetalae</taxon>
        <taxon>rosids</taxon>
        <taxon>fabids</taxon>
        <taxon>Malpighiales</taxon>
        <taxon>Euphorbiaceae</taxon>
        <taxon>Crotonoideae</taxon>
        <taxon>Manihoteae</taxon>
        <taxon>Manihot</taxon>
    </lineage>
</organism>
<name>A0A2C9U4Z1_MANES</name>